<dbReference type="InterPro" id="IPR014729">
    <property type="entry name" value="Rossmann-like_a/b/a_fold"/>
</dbReference>
<keyword evidence="1" id="KW-0472">Membrane</keyword>
<dbReference type="GO" id="GO:0000270">
    <property type="term" value="P:peptidoglycan metabolic process"/>
    <property type="evidence" value="ECO:0007669"/>
    <property type="project" value="TreeGrafter"/>
</dbReference>
<sequence length="277" mass="31734">MILHTLSAIQIATLSTMQVSKWIRIFLAIIGSILFLDGLVLICLNKINVGTVIPLILGAFFCLYSLFYYHLERFFFYHYRLHTLWRFGWLCFWIWLIGLGYFFSFIKENKDTSNNIPPVKTIIVLGSGVENGQPSTILAKRLDTAAPLALKQQQAQIVLTGGLDFSEKESEALVMSRYLEQKYHIARDQMILEDKSTSTELNLKNSKPLLEQHHITLDQPIAIVTSDFHIPRAIAIAKKQGYTQVYGVAAETPLATRYNAWLREYFAYASGWILNEY</sequence>
<dbReference type="InterPro" id="IPR003848">
    <property type="entry name" value="DUF218"/>
</dbReference>
<dbReference type="InterPro" id="IPR051599">
    <property type="entry name" value="Cell_Envelope_Assoc"/>
</dbReference>
<dbReference type="GO" id="GO:0043164">
    <property type="term" value="P:Gram-negative-bacterium-type cell wall biogenesis"/>
    <property type="evidence" value="ECO:0007669"/>
    <property type="project" value="TreeGrafter"/>
</dbReference>
<proteinExistence type="predicted"/>
<dbReference type="CDD" id="cd06259">
    <property type="entry name" value="YdcF-like"/>
    <property type="match status" value="1"/>
</dbReference>
<dbReference type="PANTHER" id="PTHR30336">
    <property type="entry name" value="INNER MEMBRANE PROTEIN, PROBABLE PERMEASE"/>
    <property type="match status" value="1"/>
</dbReference>
<feature type="transmembrane region" description="Helical" evidence="1">
    <location>
        <begin position="51"/>
        <end position="71"/>
    </location>
</feature>
<dbReference type="Proteomes" id="UP000076152">
    <property type="component" value="Chromosome"/>
</dbReference>
<dbReference type="EMBL" id="CP015145">
    <property type="protein sequence ID" value="AMX20668.1"/>
    <property type="molecule type" value="Genomic_DNA"/>
</dbReference>
<evidence type="ECO:0000313" key="3">
    <source>
        <dbReference type="EMBL" id="AMX20668.1"/>
    </source>
</evidence>
<evidence type="ECO:0000256" key="1">
    <source>
        <dbReference type="SAM" id="Phobius"/>
    </source>
</evidence>
<feature type="transmembrane region" description="Helical" evidence="1">
    <location>
        <begin position="22"/>
        <end position="44"/>
    </location>
</feature>
<dbReference type="PANTHER" id="PTHR30336:SF4">
    <property type="entry name" value="ENVELOPE BIOGENESIS FACTOR ELYC"/>
    <property type="match status" value="1"/>
</dbReference>
<dbReference type="GO" id="GO:0005886">
    <property type="term" value="C:plasma membrane"/>
    <property type="evidence" value="ECO:0007669"/>
    <property type="project" value="TreeGrafter"/>
</dbReference>
<reference evidence="3 4" key="1">
    <citation type="submission" date="2016-04" db="EMBL/GenBank/DDBJ databases">
        <title>Complete genome sequencing of OXA-72 bearing Acinetobacter pittii strain IEC338SC.</title>
        <authorList>
            <person name="Brasiliense D.M."/>
            <person name="Lima K.V."/>
            <person name="Souza C.O."/>
            <person name="Dutra L.G."/>
            <person name="Mamizuka E.M."/>
            <person name="Perez-Chaparro P.J."/>
            <person name="McCulloch J.A."/>
        </authorList>
    </citation>
    <scope>NUCLEOTIDE SEQUENCE [LARGE SCALE GENOMIC DNA]</scope>
    <source>
        <strain evidence="3 4">IEC338SC</strain>
    </source>
</reference>
<accession>A0AB33BBC7</accession>
<feature type="domain" description="DUF218" evidence="2">
    <location>
        <begin position="121"/>
        <end position="266"/>
    </location>
</feature>
<evidence type="ECO:0000313" key="4">
    <source>
        <dbReference type="Proteomes" id="UP000076152"/>
    </source>
</evidence>
<gene>
    <name evidence="3" type="ORF">IEC338SC_3566</name>
</gene>
<protein>
    <recommendedName>
        <fullName evidence="2">DUF218 domain-containing protein</fullName>
    </recommendedName>
</protein>
<dbReference type="Pfam" id="PF02698">
    <property type="entry name" value="DUF218"/>
    <property type="match status" value="1"/>
</dbReference>
<dbReference type="AlphaFoldDB" id="A0AB33BBC7"/>
<name>A0AB33BBC7_ACIPI</name>
<keyword evidence="1" id="KW-0812">Transmembrane</keyword>
<dbReference type="Gene3D" id="3.40.50.620">
    <property type="entry name" value="HUPs"/>
    <property type="match status" value="1"/>
</dbReference>
<keyword evidence="1" id="KW-1133">Transmembrane helix</keyword>
<evidence type="ECO:0000259" key="2">
    <source>
        <dbReference type="Pfam" id="PF02698"/>
    </source>
</evidence>
<feature type="transmembrane region" description="Helical" evidence="1">
    <location>
        <begin position="83"/>
        <end position="103"/>
    </location>
</feature>
<organism evidence="3 4">
    <name type="scientific">Acinetobacter pittii</name>
    <name type="common">Acinetobacter genomosp. 3</name>
    <dbReference type="NCBI Taxonomy" id="48296"/>
    <lineage>
        <taxon>Bacteria</taxon>
        <taxon>Pseudomonadati</taxon>
        <taxon>Pseudomonadota</taxon>
        <taxon>Gammaproteobacteria</taxon>
        <taxon>Moraxellales</taxon>
        <taxon>Moraxellaceae</taxon>
        <taxon>Acinetobacter</taxon>
        <taxon>Acinetobacter calcoaceticus/baumannii complex</taxon>
    </lineage>
</organism>